<dbReference type="Pfam" id="PF02547">
    <property type="entry name" value="Queuosine_synth"/>
    <property type="match status" value="1"/>
</dbReference>
<dbReference type="AlphaFoldDB" id="A0A7D3XMJ6"/>
<dbReference type="KEGG" id="ttz:FHG85_06880"/>
<keyword evidence="2 5" id="KW-0808">Transferase</keyword>
<dbReference type="InterPro" id="IPR042118">
    <property type="entry name" value="QueA_dom1"/>
</dbReference>
<dbReference type="InterPro" id="IPR042119">
    <property type="entry name" value="QueA_dom2"/>
</dbReference>
<evidence type="ECO:0000313" key="6">
    <source>
        <dbReference type="Proteomes" id="UP000500961"/>
    </source>
</evidence>
<dbReference type="InterPro" id="IPR003699">
    <property type="entry name" value="QueA"/>
</dbReference>
<keyword evidence="5" id="KW-0413">Isomerase</keyword>
<gene>
    <name evidence="5" type="ORF">FHG85_06880</name>
</gene>
<accession>A0A7D3XMJ6</accession>
<dbReference type="Proteomes" id="UP000500961">
    <property type="component" value="Chromosome"/>
</dbReference>
<evidence type="ECO:0000256" key="1">
    <source>
        <dbReference type="ARBA" id="ARBA00022490"/>
    </source>
</evidence>
<keyword evidence="4" id="KW-0671">Queuosine biosynthesis</keyword>
<evidence type="ECO:0000256" key="3">
    <source>
        <dbReference type="ARBA" id="ARBA00022691"/>
    </source>
</evidence>
<keyword evidence="3" id="KW-0949">S-adenosyl-L-methionine</keyword>
<evidence type="ECO:0000256" key="2">
    <source>
        <dbReference type="ARBA" id="ARBA00022679"/>
    </source>
</evidence>
<dbReference type="SUPFAM" id="SSF111337">
    <property type="entry name" value="QueA-like"/>
    <property type="match status" value="1"/>
</dbReference>
<keyword evidence="6" id="KW-1185">Reference proteome</keyword>
<evidence type="ECO:0000313" key="5">
    <source>
        <dbReference type="EMBL" id="QKG81230.1"/>
    </source>
</evidence>
<evidence type="ECO:0000256" key="4">
    <source>
        <dbReference type="ARBA" id="ARBA00022785"/>
    </source>
</evidence>
<dbReference type="PANTHER" id="PTHR30307">
    <property type="entry name" value="S-ADENOSYLMETHIONINE:TRNA RIBOSYLTRANSFERASE-ISOMERASE"/>
    <property type="match status" value="1"/>
</dbReference>
<dbReference type="EMBL" id="CP041345">
    <property type="protein sequence ID" value="QKG81230.1"/>
    <property type="molecule type" value="Genomic_DNA"/>
</dbReference>
<protein>
    <submittedName>
        <fullName evidence="5">S-adenosylmethionine:tRNA ribosyltransferase-isomerase</fullName>
    </submittedName>
</protein>
<dbReference type="GO" id="GO:0051075">
    <property type="term" value="F:S-adenosylmethionine:tRNA ribosyltransferase-isomerase activity"/>
    <property type="evidence" value="ECO:0007669"/>
    <property type="project" value="TreeGrafter"/>
</dbReference>
<dbReference type="GO" id="GO:0008616">
    <property type="term" value="P:tRNA queuosine(34) biosynthetic process"/>
    <property type="evidence" value="ECO:0007669"/>
    <property type="project" value="UniProtKB-KW"/>
</dbReference>
<dbReference type="Gene3D" id="2.40.10.240">
    <property type="entry name" value="QueA-like"/>
    <property type="match status" value="1"/>
</dbReference>
<name>A0A7D3XMJ6_9BACT</name>
<proteinExistence type="predicted"/>
<dbReference type="InterPro" id="IPR036100">
    <property type="entry name" value="QueA_sf"/>
</dbReference>
<keyword evidence="1" id="KW-0963">Cytoplasm</keyword>
<reference evidence="5 6" key="1">
    <citation type="submission" date="2019-07" db="EMBL/GenBank/DDBJ databases">
        <title>Thalassofilum flectens gen. nov., sp. nov., a novel moderate thermophilic anaerobe from a shallow sea hot spring in Kunashir Island (Russia), representing a new family in the order Bacteroidales, and proposal of Thalassofilacea fam. nov.</title>
        <authorList>
            <person name="Kochetkova T.V."/>
            <person name="Podosokorskaya O.A."/>
            <person name="Novikov A."/>
            <person name="Elcheninov A.G."/>
            <person name="Toshchakov S.V."/>
            <person name="Kublanov I.V."/>
        </authorList>
    </citation>
    <scope>NUCLEOTIDE SEQUENCE [LARGE SCALE GENOMIC DNA]</scope>
    <source>
        <strain evidence="5 6">38-H</strain>
    </source>
</reference>
<dbReference type="PANTHER" id="PTHR30307:SF0">
    <property type="entry name" value="S-ADENOSYLMETHIONINE:TRNA RIBOSYLTRANSFERASE-ISOMERASE"/>
    <property type="match status" value="1"/>
</dbReference>
<dbReference type="Gene3D" id="3.40.1780.10">
    <property type="entry name" value="QueA-like"/>
    <property type="match status" value="1"/>
</dbReference>
<sequence>MDVKKIRIADYNYSLPDERIAKHPLEKRDQSKLLVYKNNQISSDIFKNIDTYLPNKSLLILNNTRVVRARLKFTKATGANIEIFLIEPVEPSDYTLSFSSKAKVTWKCIVGNIKRWKSDDLQLKISGTSTTLTAKMLRKLSEGAEVEFSWNDSSLTFAEIIELCGKVPIPPYLNRDSEEIDSYRYQTIYAQPEGSVAAPTAGLHFTDEVFKKLKGKGIEPSFVTLHVGAGTFKPVTAETIDGHKMHTEHFFVDIKMVEKLWISNEKVTCVGTTTLRTVESIYWLGVKAAMGLLGSNFFVGQWEPYELDAVIKPKDAFKALYDYMRDKGLEALSASTQIIIAPGYTIKSCDILITNFHQPRSTLLLLVAAAVGESWKSIYQYALENDFRFLSYGDSSILFVNK</sequence>
<organism evidence="5 6">
    <name type="scientific">Tenuifilum thalassicum</name>
    <dbReference type="NCBI Taxonomy" id="2590900"/>
    <lineage>
        <taxon>Bacteria</taxon>
        <taxon>Pseudomonadati</taxon>
        <taxon>Bacteroidota</taxon>
        <taxon>Bacteroidia</taxon>
        <taxon>Bacteroidales</taxon>
        <taxon>Tenuifilaceae</taxon>
        <taxon>Tenuifilum</taxon>
    </lineage>
</organism>